<keyword evidence="3" id="KW-1185">Reference proteome</keyword>
<evidence type="ECO:0000313" key="3">
    <source>
        <dbReference type="Proteomes" id="UP000054477"/>
    </source>
</evidence>
<gene>
    <name evidence="2" type="ORF">K443DRAFT_685745</name>
</gene>
<dbReference type="EMBL" id="KN838971">
    <property type="protein sequence ID" value="KIJ91765.1"/>
    <property type="molecule type" value="Genomic_DNA"/>
</dbReference>
<name>A0A0C9WN97_9AGAR</name>
<evidence type="ECO:0000256" key="1">
    <source>
        <dbReference type="SAM" id="MobiDB-lite"/>
    </source>
</evidence>
<reference evidence="3" key="2">
    <citation type="submission" date="2015-01" db="EMBL/GenBank/DDBJ databases">
        <title>Evolutionary Origins and Diversification of the Mycorrhizal Mutualists.</title>
        <authorList>
            <consortium name="DOE Joint Genome Institute"/>
            <consortium name="Mycorrhizal Genomics Consortium"/>
            <person name="Kohler A."/>
            <person name="Kuo A."/>
            <person name="Nagy L.G."/>
            <person name="Floudas D."/>
            <person name="Copeland A."/>
            <person name="Barry K.W."/>
            <person name="Cichocki N."/>
            <person name="Veneault-Fourrey C."/>
            <person name="LaButti K."/>
            <person name="Lindquist E.A."/>
            <person name="Lipzen A."/>
            <person name="Lundell T."/>
            <person name="Morin E."/>
            <person name="Murat C."/>
            <person name="Riley R."/>
            <person name="Ohm R."/>
            <person name="Sun H."/>
            <person name="Tunlid A."/>
            <person name="Henrissat B."/>
            <person name="Grigoriev I.V."/>
            <person name="Hibbett D.S."/>
            <person name="Martin F."/>
        </authorList>
    </citation>
    <scope>NUCLEOTIDE SEQUENCE [LARGE SCALE GENOMIC DNA]</scope>
    <source>
        <strain evidence="3">LaAM-08-1</strain>
    </source>
</reference>
<evidence type="ECO:0000313" key="2">
    <source>
        <dbReference type="EMBL" id="KIJ91765.1"/>
    </source>
</evidence>
<organism evidence="2 3">
    <name type="scientific">Laccaria amethystina LaAM-08-1</name>
    <dbReference type="NCBI Taxonomy" id="1095629"/>
    <lineage>
        <taxon>Eukaryota</taxon>
        <taxon>Fungi</taxon>
        <taxon>Dikarya</taxon>
        <taxon>Basidiomycota</taxon>
        <taxon>Agaricomycotina</taxon>
        <taxon>Agaricomycetes</taxon>
        <taxon>Agaricomycetidae</taxon>
        <taxon>Agaricales</taxon>
        <taxon>Agaricineae</taxon>
        <taxon>Hydnangiaceae</taxon>
        <taxon>Laccaria</taxon>
    </lineage>
</organism>
<dbReference type="HOGENOM" id="CLU_2904542_0_0_1"/>
<accession>A0A0C9WN97</accession>
<proteinExistence type="predicted"/>
<reference evidence="2 3" key="1">
    <citation type="submission" date="2014-04" db="EMBL/GenBank/DDBJ databases">
        <authorList>
            <consortium name="DOE Joint Genome Institute"/>
            <person name="Kuo A."/>
            <person name="Kohler A."/>
            <person name="Nagy L.G."/>
            <person name="Floudas D."/>
            <person name="Copeland A."/>
            <person name="Barry K.W."/>
            <person name="Cichocki N."/>
            <person name="Veneault-Fourrey C."/>
            <person name="LaButti K."/>
            <person name="Lindquist E.A."/>
            <person name="Lipzen A."/>
            <person name="Lundell T."/>
            <person name="Morin E."/>
            <person name="Murat C."/>
            <person name="Sun H."/>
            <person name="Tunlid A."/>
            <person name="Henrissat B."/>
            <person name="Grigoriev I.V."/>
            <person name="Hibbett D.S."/>
            <person name="Martin F."/>
            <person name="Nordberg H.P."/>
            <person name="Cantor M.N."/>
            <person name="Hua S.X."/>
        </authorList>
    </citation>
    <scope>NUCLEOTIDE SEQUENCE [LARGE SCALE GENOMIC DNA]</scope>
    <source>
        <strain evidence="2 3">LaAM-08-1</strain>
    </source>
</reference>
<sequence length="62" mass="7244">MTTMKIVNPIDRSGGRGRREDKKIEGRHYPGSLRVVGRKSMSSTIRKKKWPECQFYEGDFEI</sequence>
<dbReference type="AlphaFoldDB" id="A0A0C9WN97"/>
<protein>
    <submittedName>
        <fullName evidence="2">Uncharacterized protein</fullName>
    </submittedName>
</protein>
<feature type="region of interest" description="Disordered" evidence="1">
    <location>
        <begin position="1"/>
        <end position="22"/>
    </location>
</feature>
<feature type="compositionally biased region" description="Basic and acidic residues" evidence="1">
    <location>
        <begin position="13"/>
        <end position="22"/>
    </location>
</feature>
<dbReference type="Proteomes" id="UP000054477">
    <property type="component" value="Unassembled WGS sequence"/>
</dbReference>